<proteinExistence type="predicted"/>
<protein>
    <submittedName>
        <fullName evidence="4">Substrate-binding domain-containing protein</fullName>
    </submittedName>
</protein>
<dbReference type="Gene3D" id="3.40.190.10">
    <property type="entry name" value="Periplasmic binding protein-like II"/>
    <property type="match status" value="2"/>
</dbReference>
<accession>A0A9X2VEZ6</accession>
<evidence type="ECO:0000259" key="3">
    <source>
        <dbReference type="Pfam" id="PF12849"/>
    </source>
</evidence>
<keyword evidence="2" id="KW-0812">Transmembrane</keyword>
<comment type="caution">
    <text evidence="4">The sequence shown here is derived from an EMBL/GenBank/DDBJ whole genome shotgun (WGS) entry which is preliminary data.</text>
</comment>
<dbReference type="AlphaFoldDB" id="A0A9X2VEZ6"/>
<reference evidence="4" key="1">
    <citation type="submission" date="2022-08" db="EMBL/GenBank/DDBJ databases">
        <authorList>
            <person name="Tistechok S."/>
            <person name="Samborskyy M."/>
            <person name="Roman I."/>
        </authorList>
    </citation>
    <scope>NUCLEOTIDE SEQUENCE</scope>
    <source>
        <strain evidence="4">DSM 103496</strain>
    </source>
</reference>
<dbReference type="SUPFAM" id="SSF53850">
    <property type="entry name" value="Periplasmic binding protein-like II"/>
    <property type="match status" value="1"/>
</dbReference>
<keyword evidence="2" id="KW-1133">Transmembrane helix</keyword>
<evidence type="ECO:0000256" key="2">
    <source>
        <dbReference type="SAM" id="Phobius"/>
    </source>
</evidence>
<dbReference type="PANTHER" id="PTHR30570">
    <property type="entry name" value="PERIPLASMIC PHOSPHATE BINDING COMPONENT OF PHOSPHATE ABC TRANSPORTER"/>
    <property type="match status" value="1"/>
</dbReference>
<dbReference type="InterPro" id="IPR050811">
    <property type="entry name" value="Phosphate_ABC_transporter"/>
</dbReference>
<dbReference type="Proteomes" id="UP001141259">
    <property type="component" value="Unassembled WGS sequence"/>
</dbReference>
<feature type="transmembrane region" description="Helical" evidence="2">
    <location>
        <begin position="243"/>
        <end position="262"/>
    </location>
</feature>
<gene>
    <name evidence="4" type="ORF">NZH93_00230</name>
</gene>
<feature type="domain" description="PBP" evidence="3">
    <location>
        <begin position="268"/>
        <end position="526"/>
    </location>
</feature>
<sequence>MVVLRALQSVLDFLGPGNVVLGIVLLIATPFVDRFLIRRKRITYRVLYNSKIGLGLERLHDGTEPARAGQRQLYQVAELLDRMSIVVIRIRNTGGYDIDADDFDRPLSFTFGRRVVWNARVSEASTEEIRERVRAGLRFFGAEGSHDPVDRDSLRTVRERLPLWMARWVGTVPSPKLDVEQHWHGVRVEDLALRRKQKFKLVVILREPDDSGVTKDIEATGKLKDSGLLKDEKRERLITLPRATGALAALLTVFLVLSLVFVPPPADSTVACASGEVRIEGSSVFMPTASAIAQDFQRVCESQGTRITTAPTGSVEGVRAVSALGPDDLGLLALADGRQRTDGATPHSEQIGIVVYHVVVNASVGLDTVTTAQLRSIYDGTTTDWNQVRGGESLPIRIVGRGGESGSRELFEQKVLGTGEGELSSNGCRTKDRNPEAATIRCERGSNPEVAREVGRTEGAIGYADAPSVAQARKDNPLTALTVDGKAFDPAVGVDSGYPFWTVEYLYARKKPEPGSVAANFVDYLLRHDSARARLTDAGYLPCTTSEGAPLELCNHR</sequence>
<evidence type="ECO:0000256" key="1">
    <source>
        <dbReference type="ARBA" id="ARBA00022729"/>
    </source>
</evidence>
<evidence type="ECO:0000313" key="5">
    <source>
        <dbReference type="Proteomes" id="UP001141259"/>
    </source>
</evidence>
<keyword evidence="1" id="KW-0732">Signal</keyword>
<dbReference type="InterPro" id="IPR024370">
    <property type="entry name" value="PBP_domain"/>
</dbReference>
<organism evidence="4 5">
    <name type="scientific">Umezawaea endophytica</name>
    <dbReference type="NCBI Taxonomy" id="1654476"/>
    <lineage>
        <taxon>Bacteria</taxon>
        <taxon>Bacillati</taxon>
        <taxon>Actinomycetota</taxon>
        <taxon>Actinomycetes</taxon>
        <taxon>Pseudonocardiales</taxon>
        <taxon>Pseudonocardiaceae</taxon>
        <taxon>Umezawaea</taxon>
    </lineage>
</organism>
<dbReference type="PANTHER" id="PTHR30570:SF1">
    <property type="entry name" value="PHOSPHATE-BINDING PROTEIN PSTS"/>
    <property type="match status" value="1"/>
</dbReference>
<evidence type="ECO:0000313" key="4">
    <source>
        <dbReference type="EMBL" id="MCS7475264.1"/>
    </source>
</evidence>
<feature type="transmembrane region" description="Helical" evidence="2">
    <location>
        <begin position="20"/>
        <end position="37"/>
    </location>
</feature>
<dbReference type="EMBL" id="JANYMP010000001">
    <property type="protein sequence ID" value="MCS7475264.1"/>
    <property type="molecule type" value="Genomic_DNA"/>
</dbReference>
<dbReference type="RefSeq" id="WP_259620789.1">
    <property type="nucleotide sequence ID" value="NZ_JANYMP010000001.1"/>
</dbReference>
<keyword evidence="2" id="KW-0472">Membrane</keyword>
<keyword evidence="5" id="KW-1185">Reference proteome</keyword>
<name>A0A9X2VEZ6_9PSEU</name>
<dbReference type="Pfam" id="PF12849">
    <property type="entry name" value="PBP_like_2"/>
    <property type="match status" value="1"/>
</dbReference>